<dbReference type="Proteomes" id="UP000255279">
    <property type="component" value="Unassembled WGS sequence"/>
</dbReference>
<evidence type="ECO:0008006" key="7">
    <source>
        <dbReference type="Google" id="ProtNLM"/>
    </source>
</evidence>
<reference evidence="3 5" key="1">
    <citation type="submission" date="2017-02" db="EMBL/GenBank/DDBJ databases">
        <title>Draft genome sequence of Moraxella caviae CCUG 355 type strain.</title>
        <authorList>
            <person name="Engstrom-Jakobsson H."/>
            <person name="Salva-Serra F."/>
            <person name="Thorell K."/>
            <person name="Gonzales-Siles L."/>
            <person name="Karlsson R."/>
            <person name="Boulund F."/>
            <person name="Engstrand L."/>
            <person name="Moore E."/>
        </authorList>
    </citation>
    <scope>NUCLEOTIDE SEQUENCE [LARGE SCALE GENOMIC DNA]</scope>
    <source>
        <strain evidence="3 5">CCUG 355</strain>
    </source>
</reference>
<sequence length="368" mass="37757">MKKNTALMWLAVPTVAALALVGCGESKKEQASEDDIVVVEPVVQDIAVMCDDAGLKNRLVDALNVALLDESLLLTRDYGADDAEALEQLVRQKIAGLDITVQNVQNASGQCNADVSFTLGMNDVTFANAAFEAQGLPMLDEQAAEARAALVGNQRIVANRLAYDIEGNKAVLDDDSVVGLLANTIVTAAAAMAEDVQGATASPRLAVEEPIAAPRIEPRQAPGPRVVPRDTSVSATDTPAPRSRAQEPNRASEKPKPATQPATRKPVQSQSARTEPSRSGPAATQATGPAASTPAPVRGPAASEPARGPASEAVAPARGPAASAAQDSPPGPAASAPARGPAAEQPMGPAAGRHDDAGITIIESDDTY</sequence>
<protein>
    <recommendedName>
        <fullName evidence="7">Lipoprotein</fullName>
    </recommendedName>
</protein>
<name>A0A1T0AB99_9GAMM</name>
<evidence type="ECO:0000256" key="1">
    <source>
        <dbReference type="SAM" id="MobiDB-lite"/>
    </source>
</evidence>
<evidence type="ECO:0000313" key="3">
    <source>
        <dbReference type="EMBL" id="OOR92960.1"/>
    </source>
</evidence>
<dbReference type="STRING" id="34060.B0181_01075"/>
<organism evidence="3 5">
    <name type="scientific">Moraxella caviae</name>
    <dbReference type="NCBI Taxonomy" id="34060"/>
    <lineage>
        <taxon>Bacteria</taxon>
        <taxon>Pseudomonadati</taxon>
        <taxon>Pseudomonadota</taxon>
        <taxon>Gammaproteobacteria</taxon>
        <taxon>Moraxellales</taxon>
        <taxon>Moraxellaceae</taxon>
        <taxon>Moraxella</taxon>
    </lineage>
</organism>
<evidence type="ECO:0000313" key="5">
    <source>
        <dbReference type="Proteomes" id="UP000190435"/>
    </source>
</evidence>
<feature type="region of interest" description="Disordered" evidence="1">
    <location>
        <begin position="211"/>
        <end position="368"/>
    </location>
</feature>
<proteinExistence type="predicted"/>
<dbReference type="RefSeq" id="WP_078275649.1">
    <property type="nucleotide sequence ID" value="NZ_CAACXO010000047.1"/>
</dbReference>
<dbReference type="OrthoDB" id="6650319at2"/>
<feature type="compositionally biased region" description="Low complexity" evidence="1">
    <location>
        <begin position="310"/>
        <end position="343"/>
    </location>
</feature>
<feature type="compositionally biased region" description="Low complexity" evidence="1">
    <location>
        <begin position="279"/>
        <end position="296"/>
    </location>
</feature>
<feature type="chain" id="PRO_5036310848" description="Lipoprotein" evidence="2">
    <location>
        <begin position="20"/>
        <end position="368"/>
    </location>
</feature>
<keyword evidence="2" id="KW-0732">Signal</keyword>
<feature type="signal peptide" evidence="2">
    <location>
        <begin position="1"/>
        <end position="19"/>
    </location>
</feature>
<feature type="compositionally biased region" description="Basic and acidic residues" evidence="1">
    <location>
        <begin position="244"/>
        <end position="256"/>
    </location>
</feature>
<evidence type="ECO:0000256" key="2">
    <source>
        <dbReference type="SAM" id="SignalP"/>
    </source>
</evidence>
<evidence type="ECO:0000313" key="4">
    <source>
        <dbReference type="EMBL" id="STZ10090.1"/>
    </source>
</evidence>
<feature type="compositionally biased region" description="Polar residues" evidence="1">
    <location>
        <begin position="260"/>
        <end position="274"/>
    </location>
</feature>
<dbReference type="Proteomes" id="UP000190435">
    <property type="component" value="Unassembled WGS sequence"/>
</dbReference>
<reference evidence="4 6" key="2">
    <citation type="submission" date="2018-06" db="EMBL/GenBank/DDBJ databases">
        <authorList>
            <consortium name="Pathogen Informatics"/>
            <person name="Doyle S."/>
        </authorList>
    </citation>
    <scope>NUCLEOTIDE SEQUENCE [LARGE SCALE GENOMIC DNA]</scope>
    <source>
        <strain evidence="4 6">NCTC10293</strain>
    </source>
</reference>
<gene>
    <name evidence="3" type="ORF">B0181_01075</name>
    <name evidence="4" type="ORF">NCTC10293_00412</name>
</gene>
<evidence type="ECO:0000313" key="6">
    <source>
        <dbReference type="Proteomes" id="UP000255279"/>
    </source>
</evidence>
<dbReference type="PROSITE" id="PS51257">
    <property type="entry name" value="PROKAR_LIPOPROTEIN"/>
    <property type="match status" value="1"/>
</dbReference>
<accession>A0A1T0AB99</accession>
<dbReference type="EMBL" id="UGQE01000001">
    <property type="protein sequence ID" value="STZ10090.1"/>
    <property type="molecule type" value="Genomic_DNA"/>
</dbReference>
<dbReference type="EMBL" id="MUXU01000007">
    <property type="protein sequence ID" value="OOR92960.1"/>
    <property type="molecule type" value="Genomic_DNA"/>
</dbReference>
<dbReference type="AlphaFoldDB" id="A0A1T0AB99"/>
<keyword evidence="5" id="KW-1185">Reference proteome</keyword>